<evidence type="ECO:0000313" key="2">
    <source>
        <dbReference type="Proteomes" id="UP000235616"/>
    </source>
</evidence>
<comment type="caution">
    <text evidence="1">The sequence shown here is derived from an EMBL/GenBank/DDBJ whole genome shotgun (WGS) entry which is preliminary data.</text>
</comment>
<protein>
    <submittedName>
        <fullName evidence="1">Uncharacterized protein</fullName>
    </submittedName>
</protein>
<gene>
    <name evidence="1" type="ORF">C0Z18_27350</name>
</gene>
<dbReference type="AlphaFoldDB" id="A0A2N7VDZ8"/>
<accession>A0A2N7VDZ8</accession>
<organism evidence="1 2">
    <name type="scientific">Trinickia dabaoshanensis</name>
    <dbReference type="NCBI Taxonomy" id="564714"/>
    <lineage>
        <taxon>Bacteria</taxon>
        <taxon>Pseudomonadati</taxon>
        <taxon>Pseudomonadota</taxon>
        <taxon>Betaproteobacteria</taxon>
        <taxon>Burkholderiales</taxon>
        <taxon>Burkholderiaceae</taxon>
        <taxon>Trinickia</taxon>
    </lineage>
</organism>
<evidence type="ECO:0000313" key="1">
    <source>
        <dbReference type="EMBL" id="PMS15380.1"/>
    </source>
</evidence>
<sequence>MRGPGAALRFILAAPSTIGPRTDASPPGMRENAMMHRNGTLLALAPIRIEMQKDIDLVFLINYNLSIRSGFKRHIFTPPLAPRVG</sequence>
<proteinExistence type="predicted"/>
<keyword evidence="2" id="KW-1185">Reference proteome</keyword>
<dbReference type="Proteomes" id="UP000235616">
    <property type="component" value="Unassembled WGS sequence"/>
</dbReference>
<dbReference type="EMBL" id="PNYA01000032">
    <property type="protein sequence ID" value="PMS15380.1"/>
    <property type="molecule type" value="Genomic_DNA"/>
</dbReference>
<reference evidence="1 2" key="1">
    <citation type="submission" date="2018-01" db="EMBL/GenBank/DDBJ databases">
        <title>Whole genome analyses suggest that Burkholderia sensu lato contains two further novel genera in the rhizoxinica-symbiotica group Mycetohabitans gen. nov., and Trinickia gen. nov.: implications for the evolution of diazotrophy and nodulation in the Burkholderiaceae.</title>
        <authorList>
            <person name="Estrada-de los Santos P."/>
            <person name="Palmer M."/>
            <person name="Chavez-Ramirez B."/>
            <person name="Beukes C."/>
            <person name="Steenkamp E.T."/>
            <person name="Hirsch A.M."/>
            <person name="Manyaka P."/>
            <person name="Maluk M."/>
            <person name="Lafos M."/>
            <person name="Crook M."/>
            <person name="Gross E."/>
            <person name="Simon M.F."/>
            <person name="Bueno dos Reis Junior F."/>
            <person name="Poole P.S."/>
            <person name="Venter S.N."/>
            <person name="James E.K."/>
        </authorList>
    </citation>
    <scope>NUCLEOTIDE SEQUENCE [LARGE SCALE GENOMIC DNA]</scope>
    <source>
        <strain evidence="1 2">GIMN1.004</strain>
    </source>
</reference>
<name>A0A2N7VDZ8_9BURK</name>